<dbReference type="InterPro" id="IPR036396">
    <property type="entry name" value="Cyt_P450_sf"/>
</dbReference>
<dbReference type="Gene3D" id="1.10.630.10">
    <property type="entry name" value="Cytochrome P450"/>
    <property type="match status" value="1"/>
</dbReference>
<keyword evidence="2 5" id="KW-0349">Heme</keyword>
<dbReference type="PANTHER" id="PTHR24305:SF190">
    <property type="entry name" value="P450, PUTATIVE (EUROFUNG)-RELATED"/>
    <property type="match status" value="1"/>
</dbReference>
<dbReference type="InterPro" id="IPR017972">
    <property type="entry name" value="Cyt_P450_CS"/>
</dbReference>
<keyword evidence="4 5" id="KW-0408">Iron</keyword>
<feature type="transmembrane region" description="Helical" evidence="6">
    <location>
        <begin position="6"/>
        <end position="24"/>
    </location>
</feature>
<comment type="cofactor">
    <cofactor evidence="1">
        <name>heme</name>
        <dbReference type="ChEBI" id="CHEBI:30413"/>
    </cofactor>
</comment>
<keyword evidence="6" id="KW-0812">Transmembrane</keyword>
<dbReference type="PRINTS" id="PR00463">
    <property type="entry name" value="EP450I"/>
</dbReference>
<keyword evidence="3 5" id="KW-0479">Metal-binding</keyword>
<comment type="similarity">
    <text evidence="5">Belongs to the cytochrome P450 family.</text>
</comment>
<proteinExistence type="inferred from homology"/>
<evidence type="ECO:0000313" key="8">
    <source>
        <dbReference type="Proteomes" id="UP001396898"/>
    </source>
</evidence>
<dbReference type="EMBL" id="JAQQWI010000024">
    <property type="protein sequence ID" value="KAK7994251.1"/>
    <property type="molecule type" value="Genomic_DNA"/>
</dbReference>
<evidence type="ECO:0000256" key="6">
    <source>
        <dbReference type="SAM" id="Phobius"/>
    </source>
</evidence>
<dbReference type="CDD" id="cd11060">
    <property type="entry name" value="CYP57A1-like"/>
    <property type="match status" value="1"/>
</dbReference>
<dbReference type="Proteomes" id="UP001396898">
    <property type="component" value="Unassembled WGS sequence"/>
</dbReference>
<dbReference type="InterPro" id="IPR050121">
    <property type="entry name" value="Cytochrome_P450_monoxygenase"/>
</dbReference>
<dbReference type="InterPro" id="IPR001128">
    <property type="entry name" value="Cyt_P450"/>
</dbReference>
<dbReference type="InterPro" id="IPR002401">
    <property type="entry name" value="Cyt_P450_E_grp-I"/>
</dbReference>
<dbReference type="PROSITE" id="PS00086">
    <property type="entry name" value="CYTOCHROME_P450"/>
    <property type="match status" value="1"/>
</dbReference>
<dbReference type="Pfam" id="PF00067">
    <property type="entry name" value="p450"/>
    <property type="match status" value="1"/>
</dbReference>
<keyword evidence="5" id="KW-0503">Monooxygenase</keyword>
<evidence type="ECO:0000256" key="2">
    <source>
        <dbReference type="ARBA" id="ARBA00022617"/>
    </source>
</evidence>
<keyword evidence="6" id="KW-0472">Membrane</keyword>
<dbReference type="SUPFAM" id="SSF48264">
    <property type="entry name" value="Cytochrome P450"/>
    <property type="match status" value="1"/>
</dbReference>
<sequence>MQQSLIYVGSFCVSLLILLLWSFLKTVASKTRSIPGPRIARFTRLWYFKKVWDGSWHHDNIALHQKYGPVVRVAPGWFSLAAPDREMYGIASRFPKSDWYQGWKHPDPDRWTLFPDQDVRRHAETRRRFQALYSLSALLSYEPYVDRGIDLFLARMAGSADTNETVDMAHWFQCFAFDVLGDMTYSRRFGFLDRGEDVAGMMRALERSMPYSTLVGIYPRLHPYLYPLLEKVPGSGAAGRTYLMGFVGQRIAARNEARAELGRVDGKKPHAVTADSGAPRDFLNKLMDTHDEDPEKVTPRHIFMMGLSNIIAGSDTTSISLSAILWFLITTPDSMSKLRREVDSQPRTQEGRIAFKTANTRMPYLQAVIKEALRLHPAVGLPMWRVVPEGGATIAGQYFEAGSVVGVNAWVAHYDRGVWGDDAGLFRPERWIEAEGGDPARLREMEAHYMPFGLGSRTCIGRHISTLEICKLIPEFVAKFDIELAMPRSEWKSKNYWFVKPEKLLVRLSPRT</sequence>
<evidence type="ECO:0000256" key="5">
    <source>
        <dbReference type="RuleBase" id="RU000461"/>
    </source>
</evidence>
<evidence type="ECO:0000256" key="4">
    <source>
        <dbReference type="ARBA" id="ARBA00023004"/>
    </source>
</evidence>
<evidence type="ECO:0000256" key="3">
    <source>
        <dbReference type="ARBA" id="ARBA00022723"/>
    </source>
</evidence>
<gene>
    <name evidence="7" type="ORF">PG991_015839</name>
</gene>
<evidence type="ECO:0000313" key="7">
    <source>
        <dbReference type="EMBL" id="KAK7994251.1"/>
    </source>
</evidence>
<keyword evidence="5" id="KW-0560">Oxidoreductase</keyword>
<evidence type="ECO:0008006" key="9">
    <source>
        <dbReference type="Google" id="ProtNLM"/>
    </source>
</evidence>
<name>A0ABR1R019_9PEZI</name>
<protein>
    <recommendedName>
        <fullName evidence="9">Cytochrome P450</fullName>
    </recommendedName>
</protein>
<dbReference type="PRINTS" id="PR00385">
    <property type="entry name" value="P450"/>
</dbReference>
<evidence type="ECO:0000256" key="1">
    <source>
        <dbReference type="ARBA" id="ARBA00001971"/>
    </source>
</evidence>
<organism evidence="7 8">
    <name type="scientific">Apiospora marii</name>
    <dbReference type="NCBI Taxonomy" id="335849"/>
    <lineage>
        <taxon>Eukaryota</taxon>
        <taxon>Fungi</taxon>
        <taxon>Dikarya</taxon>
        <taxon>Ascomycota</taxon>
        <taxon>Pezizomycotina</taxon>
        <taxon>Sordariomycetes</taxon>
        <taxon>Xylariomycetidae</taxon>
        <taxon>Amphisphaeriales</taxon>
        <taxon>Apiosporaceae</taxon>
        <taxon>Apiospora</taxon>
    </lineage>
</organism>
<accession>A0ABR1R019</accession>
<reference evidence="7 8" key="1">
    <citation type="submission" date="2023-01" db="EMBL/GenBank/DDBJ databases">
        <title>Analysis of 21 Apiospora genomes using comparative genomics revels a genus with tremendous synthesis potential of carbohydrate active enzymes and secondary metabolites.</title>
        <authorList>
            <person name="Sorensen T."/>
        </authorList>
    </citation>
    <scope>NUCLEOTIDE SEQUENCE [LARGE SCALE GENOMIC DNA]</scope>
    <source>
        <strain evidence="7 8">CBS 20057</strain>
    </source>
</reference>
<comment type="caution">
    <text evidence="7">The sequence shown here is derived from an EMBL/GenBank/DDBJ whole genome shotgun (WGS) entry which is preliminary data.</text>
</comment>
<keyword evidence="6" id="KW-1133">Transmembrane helix</keyword>
<keyword evidence="8" id="KW-1185">Reference proteome</keyword>
<dbReference type="PANTHER" id="PTHR24305">
    <property type="entry name" value="CYTOCHROME P450"/>
    <property type="match status" value="1"/>
</dbReference>